<dbReference type="GO" id="GO:0102965">
    <property type="term" value="F:alcohol-forming long-chain fatty acyl-CoA reductase activity"/>
    <property type="evidence" value="ECO:0007669"/>
    <property type="project" value="UniProtKB-EC"/>
</dbReference>
<dbReference type="InterPro" id="IPR036291">
    <property type="entry name" value="NAD(P)-bd_dom_sf"/>
</dbReference>
<dbReference type="PANTHER" id="PTHR11011:SF60">
    <property type="entry name" value="FATTY ACYL-COA REDUCTASE-RELATED"/>
    <property type="match status" value="1"/>
</dbReference>
<dbReference type="STRING" id="1661398.A0A482VEJ7"/>
<dbReference type="InterPro" id="IPR013120">
    <property type="entry name" value="FAR_NAD-bd"/>
</dbReference>
<proteinExistence type="inferred from homology"/>
<dbReference type="EC" id="1.2.1.84" evidence="1"/>
<comment type="function">
    <text evidence="1">Catalyzes the reduction of fatty acyl-CoA to fatty alcohols.</text>
</comment>
<keyword evidence="1" id="KW-0444">Lipid biosynthesis</keyword>
<evidence type="ECO:0000256" key="1">
    <source>
        <dbReference type="RuleBase" id="RU363097"/>
    </source>
</evidence>
<comment type="similarity">
    <text evidence="1">Belongs to the fatty acyl-CoA reductase family.</text>
</comment>
<gene>
    <name evidence="3" type="ORF">BDFB_013647</name>
</gene>
<keyword evidence="1" id="KW-0443">Lipid metabolism</keyword>
<comment type="caution">
    <text evidence="3">The sequence shown here is derived from an EMBL/GenBank/DDBJ whole genome shotgun (WGS) entry which is preliminary data.</text>
</comment>
<protein>
    <recommendedName>
        <fullName evidence="1">Fatty acyl-CoA reductase</fullName>
        <ecNumber evidence="1">1.2.1.84</ecNumber>
    </recommendedName>
</protein>
<dbReference type="Pfam" id="PF07993">
    <property type="entry name" value="NAD_binding_4"/>
    <property type="match status" value="1"/>
</dbReference>
<dbReference type="OrthoDB" id="429813at2759"/>
<reference evidence="3 4" key="1">
    <citation type="submission" date="2017-03" db="EMBL/GenBank/DDBJ databases">
        <title>Genome of the blue death feigning beetle - Asbolus verrucosus.</title>
        <authorList>
            <person name="Rider S.D."/>
        </authorList>
    </citation>
    <scope>NUCLEOTIDE SEQUENCE [LARGE SCALE GENOMIC DNA]</scope>
    <source>
        <strain evidence="3">Butters</strain>
        <tissue evidence="3">Head and leg muscle</tissue>
    </source>
</reference>
<evidence type="ECO:0000259" key="2">
    <source>
        <dbReference type="Pfam" id="PF07993"/>
    </source>
</evidence>
<keyword evidence="1" id="KW-0560">Oxidoreductase</keyword>
<keyword evidence="1" id="KW-0521">NADP</keyword>
<dbReference type="CDD" id="cd05236">
    <property type="entry name" value="FAR-N_SDR_e"/>
    <property type="match status" value="1"/>
</dbReference>
<dbReference type="SUPFAM" id="SSF51735">
    <property type="entry name" value="NAD(P)-binding Rossmann-fold domains"/>
    <property type="match status" value="1"/>
</dbReference>
<dbReference type="EMBL" id="QDEB01109934">
    <property type="protein sequence ID" value="RZB62212.1"/>
    <property type="molecule type" value="Genomic_DNA"/>
</dbReference>
<sequence length="245" mass="27492">VFSPLSKIFPKFQHKISIIKGEISLSDLGISPDDKAKILEKVNVIYNVAATVRFDEKITTATKINIRATRDLLKIARQCKHLESFVHVSTAYTNCNLEEIDEVFYKPPITADELIEMVETMPEEVLLTKTREILGDWPNTYTFTKAIAENAVKEYSKNLPVCLVRPAIVIATYKEPLRSWIDNLYGATGIVVGAGTGLLKTLHCDKKKSAEVVPGDYVINNMIAASYQTAMDKNKEEVNIYNYVS</sequence>
<evidence type="ECO:0000313" key="3">
    <source>
        <dbReference type="EMBL" id="RZB62212.1"/>
    </source>
</evidence>
<dbReference type="Gene3D" id="3.40.50.720">
    <property type="entry name" value="NAD(P)-binding Rossmann-like Domain"/>
    <property type="match status" value="1"/>
</dbReference>
<organism evidence="3 4">
    <name type="scientific">Asbolus verrucosus</name>
    <name type="common">Desert ironclad beetle</name>
    <dbReference type="NCBI Taxonomy" id="1661398"/>
    <lineage>
        <taxon>Eukaryota</taxon>
        <taxon>Metazoa</taxon>
        <taxon>Ecdysozoa</taxon>
        <taxon>Arthropoda</taxon>
        <taxon>Hexapoda</taxon>
        <taxon>Insecta</taxon>
        <taxon>Pterygota</taxon>
        <taxon>Neoptera</taxon>
        <taxon>Endopterygota</taxon>
        <taxon>Coleoptera</taxon>
        <taxon>Polyphaga</taxon>
        <taxon>Cucujiformia</taxon>
        <taxon>Tenebrionidae</taxon>
        <taxon>Pimeliinae</taxon>
        <taxon>Asbolus</taxon>
    </lineage>
</organism>
<dbReference type="GO" id="GO:0005777">
    <property type="term" value="C:peroxisome"/>
    <property type="evidence" value="ECO:0007669"/>
    <property type="project" value="TreeGrafter"/>
</dbReference>
<feature type="domain" description="Thioester reductase (TE)" evidence="2">
    <location>
        <begin position="11"/>
        <end position="222"/>
    </location>
</feature>
<dbReference type="AlphaFoldDB" id="A0A482VEJ7"/>
<comment type="catalytic activity">
    <reaction evidence="1">
        <text>a long-chain fatty acyl-CoA + 2 NADPH + 2 H(+) = a long-chain primary fatty alcohol + 2 NADP(+) + CoA</text>
        <dbReference type="Rhea" id="RHEA:52716"/>
        <dbReference type="ChEBI" id="CHEBI:15378"/>
        <dbReference type="ChEBI" id="CHEBI:57287"/>
        <dbReference type="ChEBI" id="CHEBI:57783"/>
        <dbReference type="ChEBI" id="CHEBI:58349"/>
        <dbReference type="ChEBI" id="CHEBI:77396"/>
        <dbReference type="ChEBI" id="CHEBI:83139"/>
        <dbReference type="EC" id="1.2.1.84"/>
    </reaction>
</comment>
<dbReference type="InterPro" id="IPR026055">
    <property type="entry name" value="FAR"/>
</dbReference>
<dbReference type="PANTHER" id="PTHR11011">
    <property type="entry name" value="MALE STERILITY PROTEIN 2-RELATED"/>
    <property type="match status" value="1"/>
</dbReference>
<dbReference type="GO" id="GO:0035336">
    <property type="term" value="P:long-chain fatty-acyl-CoA metabolic process"/>
    <property type="evidence" value="ECO:0007669"/>
    <property type="project" value="TreeGrafter"/>
</dbReference>
<dbReference type="GO" id="GO:0080019">
    <property type="term" value="F:alcohol-forming very long-chain fatty acyl-CoA reductase activity"/>
    <property type="evidence" value="ECO:0007669"/>
    <property type="project" value="InterPro"/>
</dbReference>
<accession>A0A482VEJ7</accession>
<feature type="non-terminal residue" evidence="3">
    <location>
        <position position="245"/>
    </location>
</feature>
<keyword evidence="4" id="KW-1185">Reference proteome</keyword>
<dbReference type="Proteomes" id="UP000292052">
    <property type="component" value="Unassembled WGS sequence"/>
</dbReference>
<evidence type="ECO:0000313" key="4">
    <source>
        <dbReference type="Proteomes" id="UP000292052"/>
    </source>
</evidence>
<feature type="non-terminal residue" evidence="3">
    <location>
        <position position="1"/>
    </location>
</feature>
<name>A0A482VEJ7_ASBVE</name>